<comment type="caution">
    <text evidence="2">The sequence shown here is derived from an EMBL/GenBank/DDBJ whole genome shotgun (WGS) entry which is preliminary data.</text>
</comment>
<reference evidence="2" key="1">
    <citation type="submission" date="2018-02" db="EMBL/GenBank/DDBJ databases">
        <authorList>
            <person name="Vasarhelyi B.M."/>
            <person name="Deshmukh S."/>
            <person name="Balint B."/>
            <person name="Kukolya J."/>
        </authorList>
    </citation>
    <scope>NUCLEOTIDE SEQUENCE</scope>
    <source>
        <strain evidence="2">KB22</strain>
    </source>
</reference>
<dbReference type="RefSeq" id="WP_196936352.1">
    <property type="nucleotide sequence ID" value="NZ_MU158698.1"/>
</dbReference>
<evidence type="ECO:0000313" key="3">
    <source>
        <dbReference type="Proteomes" id="UP000616201"/>
    </source>
</evidence>
<accession>A0A928V0F0</accession>
<dbReference type="InterPro" id="IPR028973">
    <property type="entry name" value="PhnB-like"/>
</dbReference>
<dbReference type="Pfam" id="PF06983">
    <property type="entry name" value="3-dmu-9_3-mt"/>
    <property type="match status" value="1"/>
</dbReference>
<dbReference type="Proteomes" id="UP000616201">
    <property type="component" value="Unassembled WGS sequence"/>
</dbReference>
<sequence>MARLHAYLNFEGNCEEAFQFYTEVFNAKTLNVTRFGDMPADPNYPVADEDKNKIMNTCIMINEDTMLLGSDCLESFNQKVNFGNSTYVMLDTASADEAKDLYAKLSADSKLMEMELGETFWAEQFASFQDKFGIFWMINFEGSKKMEF</sequence>
<dbReference type="Gene3D" id="3.10.180.10">
    <property type="entry name" value="2,3-Dihydroxybiphenyl 1,2-Dioxygenase, domain 1"/>
    <property type="match status" value="1"/>
</dbReference>
<proteinExistence type="predicted"/>
<organism evidence="2 3">
    <name type="scientific">Sphingobacterium hungaricum</name>
    <dbReference type="NCBI Taxonomy" id="2082723"/>
    <lineage>
        <taxon>Bacteria</taxon>
        <taxon>Pseudomonadati</taxon>
        <taxon>Bacteroidota</taxon>
        <taxon>Sphingobacteriia</taxon>
        <taxon>Sphingobacteriales</taxon>
        <taxon>Sphingobacteriaceae</taxon>
        <taxon>Sphingobacterium</taxon>
    </lineage>
</organism>
<protein>
    <submittedName>
        <fullName evidence="2">VOC family protein</fullName>
    </submittedName>
</protein>
<dbReference type="PANTHER" id="PTHR33990:SF1">
    <property type="entry name" value="PROTEIN YJDN"/>
    <property type="match status" value="1"/>
</dbReference>
<dbReference type="CDD" id="cd06588">
    <property type="entry name" value="PhnB_like"/>
    <property type="match status" value="1"/>
</dbReference>
<keyword evidence="3" id="KW-1185">Reference proteome</keyword>
<gene>
    <name evidence="2" type="ORF">C4F49_11960</name>
</gene>
<feature type="domain" description="PhnB-like" evidence="1">
    <location>
        <begin position="6"/>
        <end position="138"/>
    </location>
</feature>
<dbReference type="AlphaFoldDB" id="A0A928V0F0"/>
<evidence type="ECO:0000259" key="1">
    <source>
        <dbReference type="Pfam" id="PF06983"/>
    </source>
</evidence>
<dbReference type="SUPFAM" id="SSF54593">
    <property type="entry name" value="Glyoxalase/Bleomycin resistance protein/Dihydroxybiphenyl dioxygenase"/>
    <property type="match status" value="1"/>
</dbReference>
<dbReference type="PANTHER" id="PTHR33990">
    <property type="entry name" value="PROTEIN YJDN-RELATED"/>
    <property type="match status" value="1"/>
</dbReference>
<dbReference type="EMBL" id="PRDK01000006">
    <property type="protein sequence ID" value="MBE8714399.1"/>
    <property type="molecule type" value="Genomic_DNA"/>
</dbReference>
<name>A0A928V0F0_9SPHI</name>
<evidence type="ECO:0000313" key="2">
    <source>
        <dbReference type="EMBL" id="MBE8714399.1"/>
    </source>
</evidence>
<dbReference type="InterPro" id="IPR029068">
    <property type="entry name" value="Glyas_Bleomycin-R_OHBP_Dase"/>
</dbReference>